<organism evidence="1 2">
    <name type="scientific">Streptomyces canus</name>
    <dbReference type="NCBI Taxonomy" id="58343"/>
    <lineage>
        <taxon>Bacteria</taxon>
        <taxon>Bacillati</taxon>
        <taxon>Actinomycetota</taxon>
        <taxon>Actinomycetes</taxon>
        <taxon>Kitasatosporales</taxon>
        <taxon>Streptomycetaceae</taxon>
        <taxon>Streptomyces</taxon>
        <taxon>Streptomyces aurantiacus group</taxon>
    </lineage>
</organism>
<sequence>MYSMSVRIKWQDIIDRARDIVEGYDGGVTVRQVMYRLVAAGLVPNTAPTYRRLSSRLAQARRDGLFPDLIDTIREVHVPPAWPDADAFLAGMPEWFRLDRTRGQEWALYVAAEKDTLRQLLTGWLAEYSIPVLVVRGFGSQSYADVVRDRARSDPRPAALLYLGDFDASGSDIERDWVQRTDCWERVERVLLTDGQVREYQLPPAEGKRDDPRWPGFARRYGFDLERPVQWEVEALEPAELKRLVMEAVDSYIDREILAEVMAEEEHQRAQLATLLGRQEDG</sequence>
<dbReference type="AlphaFoldDB" id="A0AAW8F2I1"/>
<evidence type="ECO:0000313" key="1">
    <source>
        <dbReference type="EMBL" id="MDQ0904062.1"/>
    </source>
</evidence>
<evidence type="ECO:0008006" key="3">
    <source>
        <dbReference type="Google" id="ProtNLM"/>
    </source>
</evidence>
<dbReference type="Proteomes" id="UP001234216">
    <property type="component" value="Unassembled WGS sequence"/>
</dbReference>
<proteinExistence type="predicted"/>
<dbReference type="RefSeq" id="WP_306971541.1">
    <property type="nucleotide sequence ID" value="NZ_JAUSZV010000001.1"/>
</dbReference>
<evidence type="ECO:0000313" key="2">
    <source>
        <dbReference type="Proteomes" id="UP001234216"/>
    </source>
</evidence>
<gene>
    <name evidence="1" type="ORF">QFZ22_000047</name>
</gene>
<comment type="caution">
    <text evidence="1">The sequence shown here is derived from an EMBL/GenBank/DDBJ whole genome shotgun (WGS) entry which is preliminary data.</text>
</comment>
<name>A0AAW8F2I1_9ACTN</name>
<accession>A0AAW8F2I1</accession>
<reference evidence="1" key="1">
    <citation type="submission" date="2023-07" db="EMBL/GenBank/DDBJ databases">
        <title>Comparative genomics of wheat-associated soil bacteria to identify genetic determinants of phenazine resistance.</title>
        <authorList>
            <person name="Mouncey N."/>
        </authorList>
    </citation>
    <scope>NUCLEOTIDE SEQUENCE</scope>
    <source>
        <strain evidence="1">V4I22</strain>
    </source>
</reference>
<protein>
    <recommendedName>
        <fullName evidence="3">DUF2399 domain-containing protein</fullName>
    </recommendedName>
</protein>
<dbReference type="EMBL" id="JAUSZV010000001">
    <property type="protein sequence ID" value="MDQ0904062.1"/>
    <property type="molecule type" value="Genomic_DNA"/>
</dbReference>